<proteinExistence type="predicted"/>
<name>A0A402BDS6_9CHLR</name>
<reference evidence="3" key="1">
    <citation type="submission" date="2018-12" db="EMBL/GenBank/DDBJ databases">
        <title>Tengunoibacter tsumagoiensis gen. nov., sp. nov., Dictyobacter kobayashii sp. nov., D. alpinus sp. nov., and D. joshuensis sp. nov. and description of Dictyobacteraceae fam. nov. within the order Ktedonobacterales isolated from Tengu-no-mugimeshi.</title>
        <authorList>
            <person name="Wang C.M."/>
            <person name="Zheng Y."/>
            <person name="Sakai Y."/>
            <person name="Toyoda A."/>
            <person name="Minakuchi Y."/>
            <person name="Abe K."/>
            <person name="Yokota A."/>
            <person name="Yabe S."/>
        </authorList>
    </citation>
    <scope>NUCLEOTIDE SEQUENCE [LARGE SCALE GENOMIC DNA]</scope>
    <source>
        <strain evidence="3">Uno16</strain>
    </source>
</reference>
<feature type="transmembrane region" description="Helical" evidence="1">
    <location>
        <begin position="21"/>
        <end position="40"/>
    </location>
</feature>
<dbReference type="Proteomes" id="UP000287171">
    <property type="component" value="Unassembled WGS sequence"/>
</dbReference>
<dbReference type="AlphaFoldDB" id="A0A402BDS6"/>
<evidence type="ECO:0000313" key="3">
    <source>
        <dbReference type="Proteomes" id="UP000287171"/>
    </source>
</evidence>
<sequence>MQAKSGQMLVWNAAIYQGGNLGSMCSELAVVLYALKFFLLPYTPSVFGNVPSYYPLFLYYVLFKYDSRI</sequence>
<accession>A0A402BDS6</accession>
<organism evidence="2 3">
    <name type="scientific">Dictyobacter alpinus</name>
    <dbReference type="NCBI Taxonomy" id="2014873"/>
    <lineage>
        <taxon>Bacteria</taxon>
        <taxon>Bacillati</taxon>
        <taxon>Chloroflexota</taxon>
        <taxon>Ktedonobacteria</taxon>
        <taxon>Ktedonobacterales</taxon>
        <taxon>Dictyobacteraceae</taxon>
        <taxon>Dictyobacter</taxon>
    </lineage>
</organism>
<evidence type="ECO:0000256" key="1">
    <source>
        <dbReference type="SAM" id="Phobius"/>
    </source>
</evidence>
<keyword evidence="1" id="KW-1133">Transmembrane helix</keyword>
<evidence type="ECO:0000313" key="2">
    <source>
        <dbReference type="EMBL" id="GCE29417.1"/>
    </source>
</evidence>
<feature type="transmembrane region" description="Helical" evidence="1">
    <location>
        <begin position="46"/>
        <end position="63"/>
    </location>
</feature>
<protein>
    <submittedName>
        <fullName evidence="2">Uncharacterized protein</fullName>
    </submittedName>
</protein>
<dbReference type="EMBL" id="BIFT01000002">
    <property type="protein sequence ID" value="GCE29417.1"/>
    <property type="molecule type" value="Genomic_DNA"/>
</dbReference>
<keyword evidence="1" id="KW-0812">Transmembrane</keyword>
<comment type="caution">
    <text evidence="2">The sequence shown here is derived from an EMBL/GenBank/DDBJ whole genome shotgun (WGS) entry which is preliminary data.</text>
</comment>
<keyword evidence="3" id="KW-1185">Reference proteome</keyword>
<gene>
    <name evidence="2" type="ORF">KDA_49010</name>
</gene>
<keyword evidence="1" id="KW-0472">Membrane</keyword>